<dbReference type="EMBL" id="JAUEPU010000093">
    <property type="protein sequence ID" value="KAK0478692.1"/>
    <property type="molecule type" value="Genomic_DNA"/>
</dbReference>
<feature type="compositionally biased region" description="Polar residues" evidence="1">
    <location>
        <begin position="78"/>
        <end position="92"/>
    </location>
</feature>
<keyword evidence="3" id="KW-1185">Reference proteome</keyword>
<proteinExistence type="predicted"/>
<name>A0AA39U6U5_9AGAR</name>
<reference evidence="2" key="1">
    <citation type="submission" date="2023-06" db="EMBL/GenBank/DDBJ databases">
        <authorList>
            <consortium name="Lawrence Berkeley National Laboratory"/>
            <person name="Ahrendt S."/>
            <person name="Sahu N."/>
            <person name="Indic B."/>
            <person name="Wong-Bajracharya J."/>
            <person name="Merenyi Z."/>
            <person name="Ke H.-M."/>
            <person name="Monk M."/>
            <person name="Kocsube S."/>
            <person name="Drula E."/>
            <person name="Lipzen A."/>
            <person name="Balint B."/>
            <person name="Henrissat B."/>
            <person name="Andreopoulos B."/>
            <person name="Martin F.M."/>
            <person name="Harder C.B."/>
            <person name="Rigling D."/>
            <person name="Ford K.L."/>
            <person name="Foster G.D."/>
            <person name="Pangilinan J."/>
            <person name="Papanicolaou A."/>
            <person name="Barry K."/>
            <person name="LaButti K."/>
            <person name="Viragh M."/>
            <person name="Koriabine M."/>
            <person name="Yan M."/>
            <person name="Riley R."/>
            <person name="Champramary S."/>
            <person name="Plett K.L."/>
            <person name="Tsai I.J."/>
            <person name="Slot J."/>
            <person name="Sipos G."/>
            <person name="Plett J."/>
            <person name="Nagy L.G."/>
            <person name="Grigoriev I.V."/>
        </authorList>
    </citation>
    <scope>NUCLEOTIDE SEQUENCE</scope>
    <source>
        <strain evidence="2">HWK02</strain>
    </source>
</reference>
<dbReference type="AlphaFoldDB" id="A0AA39U6U5"/>
<organism evidence="2 3">
    <name type="scientific">Armillaria luteobubalina</name>
    <dbReference type="NCBI Taxonomy" id="153913"/>
    <lineage>
        <taxon>Eukaryota</taxon>
        <taxon>Fungi</taxon>
        <taxon>Dikarya</taxon>
        <taxon>Basidiomycota</taxon>
        <taxon>Agaricomycotina</taxon>
        <taxon>Agaricomycetes</taxon>
        <taxon>Agaricomycetidae</taxon>
        <taxon>Agaricales</taxon>
        <taxon>Marasmiineae</taxon>
        <taxon>Physalacriaceae</taxon>
        <taxon>Armillaria</taxon>
    </lineage>
</organism>
<accession>A0AA39U6U5</accession>
<sequence>MPTSPKSYLESLDSTQLAQLILALKQRSVISAPATLPTAPGPSQLAASNHSHMSSSLTDGGTTLSPADVATSMAKPTMSLSQDPASSQQLGKQTEDEQGNLEASTDGLHFGVPGIRLPLAIKLESFMGARLVLDVDCAVFLPHPSHAAASAHYANAMANDKVEIILMDDEDDI</sequence>
<protein>
    <submittedName>
        <fullName evidence="2">Uncharacterized protein</fullName>
    </submittedName>
</protein>
<evidence type="ECO:0000313" key="2">
    <source>
        <dbReference type="EMBL" id="KAK0478692.1"/>
    </source>
</evidence>
<feature type="region of interest" description="Disordered" evidence="1">
    <location>
        <begin position="35"/>
        <end position="105"/>
    </location>
</feature>
<dbReference type="Proteomes" id="UP001175228">
    <property type="component" value="Unassembled WGS sequence"/>
</dbReference>
<feature type="compositionally biased region" description="Low complexity" evidence="1">
    <location>
        <begin position="54"/>
        <end position="65"/>
    </location>
</feature>
<comment type="caution">
    <text evidence="2">The sequence shown here is derived from an EMBL/GenBank/DDBJ whole genome shotgun (WGS) entry which is preliminary data.</text>
</comment>
<gene>
    <name evidence="2" type="ORF">EDD18DRAFT_1364548</name>
</gene>
<evidence type="ECO:0000256" key="1">
    <source>
        <dbReference type="SAM" id="MobiDB-lite"/>
    </source>
</evidence>
<evidence type="ECO:0000313" key="3">
    <source>
        <dbReference type="Proteomes" id="UP001175228"/>
    </source>
</evidence>